<dbReference type="EMBL" id="FOQK01000011">
    <property type="protein sequence ID" value="SFI00897.1"/>
    <property type="molecule type" value="Genomic_DNA"/>
</dbReference>
<dbReference type="RefSeq" id="WP_075443356.1">
    <property type="nucleotide sequence ID" value="NZ_FOQK01000011.1"/>
</dbReference>
<accession>A0A1I3EPI1</accession>
<name>A0A1I3EPI1_SELRU</name>
<dbReference type="InterPro" id="IPR021321">
    <property type="entry name" value="DUF2922"/>
</dbReference>
<evidence type="ECO:0000313" key="1">
    <source>
        <dbReference type="EMBL" id="SFI00897.1"/>
    </source>
</evidence>
<dbReference type="OrthoDB" id="1667261at2"/>
<protein>
    <submittedName>
        <fullName evidence="1">Uncharacterized protein</fullName>
    </submittedName>
</protein>
<dbReference type="Pfam" id="PF11148">
    <property type="entry name" value="DUF2922"/>
    <property type="match status" value="1"/>
</dbReference>
<evidence type="ECO:0000313" key="2">
    <source>
        <dbReference type="Proteomes" id="UP000183639"/>
    </source>
</evidence>
<dbReference type="Proteomes" id="UP000183639">
    <property type="component" value="Unassembled WGS sequence"/>
</dbReference>
<sequence>MKKTLILIFNRTDGKTSEMVISEPREDVTKAEVDAFVTKVRETKFFLINGMELASLKKALIRTVDEAEITA</sequence>
<dbReference type="AlphaFoldDB" id="A0A1I3EPI1"/>
<reference evidence="1 2" key="1">
    <citation type="submission" date="2016-10" db="EMBL/GenBank/DDBJ databases">
        <authorList>
            <person name="de Groot N.N."/>
        </authorList>
    </citation>
    <scope>NUCLEOTIDE SEQUENCE [LARGE SCALE GENOMIC DNA]</scope>
    <source>
        <strain evidence="1 2">Z108</strain>
    </source>
</reference>
<proteinExistence type="predicted"/>
<organism evidence="1 2">
    <name type="scientific">Selenomonas ruminantium</name>
    <dbReference type="NCBI Taxonomy" id="971"/>
    <lineage>
        <taxon>Bacteria</taxon>
        <taxon>Bacillati</taxon>
        <taxon>Bacillota</taxon>
        <taxon>Negativicutes</taxon>
        <taxon>Selenomonadales</taxon>
        <taxon>Selenomonadaceae</taxon>
        <taxon>Selenomonas</taxon>
    </lineage>
</organism>
<gene>
    <name evidence="1" type="ORF">SAMN04487861_11122</name>
</gene>